<gene>
    <name evidence="2" type="primary">gatA_1</name>
    <name evidence="2" type="ORF">SK3146_00113</name>
</gene>
<organism evidence="2 3">
    <name type="scientific">Paenibacillus konkukensis</name>
    <dbReference type="NCBI Taxonomy" id="2020716"/>
    <lineage>
        <taxon>Bacteria</taxon>
        <taxon>Bacillati</taxon>
        <taxon>Bacillota</taxon>
        <taxon>Bacilli</taxon>
        <taxon>Bacillales</taxon>
        <taxon>Paenibacillaceae</taxon>
        <taxon>Paenibacillus</taxon>
    </lineage>
</organism>
<reference evidence="2" key="2">
    <citation type="journal article" date="2021" name="J Anim Sci Technol">
        <title>Complete genome sequence of Paenibacillus konkukensis sp. nov. SK3146 as a potential probiotic strain.</title>
        <authorList>
            <person name="Jung H.I."/>
            <person name="Park S."/>
            <person name="Niu K.M."/>
            <person name="Lee S.W."/>
            <person name="Kothari D."/>
            <person name="Yi K.J."/>
            <person name="Kim S.K."/>
        </authorList>
    </citation>
    <scope>NUCLEOTIDE SEQUENCE</scope>
    <source>
        <strain evidence="2">SK3146</strain>
    </source>
</reference>
<evidence type="ECO:0000259" key="1">
    <source>
        <dbReference type="Pfam" id="PF01425"/>
    </source>
</evidence>
<evidence type="ECO:0000313" key="2">
    <source>
        <dbReference type="EMBL" id="UQZ80957.1"/>
    </source>
</evidence>
<dbReference type="Gene3D" id="3.90.1300.10">
    <property type="entry name" value="Amidase signature (AS) domain"/>
    <property type="match status" value="1"/>
</dbReference>
<dbReference type="GO" id="GO:0016874">
    <property type="term" value="F:ligase activity"/>
    <property type="evidence" value="ECO:0007669"/>
    <property type="project" value="UniProtKB-KW"/>
</dbReference>
<dbReference type="EC" id="6.3.5.-" evidence="2"/>
<sequence>MTIELRKWIIEADITAMQDAMEAGSLTSEQLVQAYLERIEQYDSKLNSILEVNPDAIRIARELDRERREQGSRGKLHGIPILLKDNIDTRDSLHTSGGSVALAGSIAEADSFVAAKLRSAGVVILGKANMVEWSNFMSSTMPAGYSSRGGTVLNPYGPGELFVNGSSSGSAAAVAANLAAAAIGTETAGSIVGPACSNFLVGIKPTVGLVSRSGVIPISWSQDTPGPLARTVADAAILLGALTGIDPDDSATLASENRSFADYTPFLDRGFIKRARIGVPRHYYKHLDAERLAIMEEAIALLKSSGAVIVDPVELYVEQQDWNNDAICYEFKHGLNRYLSRLPASAPIHSLKELIEFNLDHAEAALRYGQDTLIRSEENGLTEQVYRQKKQQYDEPAHTQGIDYVIDQYELDALLLPGDVDGMYVAARLGYPLICVPAGYSAHGVIDRDGDSTKGPFGVVFSGKAFSEQTLIRIAYGFEQAAQRRFPPPLD</sequence>
<dbReference type="InterPro" id="IPR036928">
    <property type="entry name" value="AS_sf"/>
</dbReference>
<keyword evidence="2" id="KW-0436">Ligase</keyword>
<reference evidence="2" key="1">
    <citation type="submission" date="2018-02" db="EMBL/GenBank/DDBJ databases">
        <authorList>
            <person name="Kim S.-K."/>
            <person name="Jung H.-I."/>
            <person name="Lee S.-W."/>
        </authorList>
    </citation>
    <scope>NUCLEOTIDE SEQUENCE</scope>
    <source>
        <strain evidence="2">SK3146</strain>
    </source>
</reference>
<feature type="domain" description="Amidase" evidence="1">
    <location>
        <begin position="31"/>
        <end position="417"/>
    </location>
</feature>
<dbReference type="NCBIfam" id="NF005300">
    <property type="entry name" value="PRK06828.1"/>
    <property type="match status" value="1"/>
</dbReference>
<dbReference type="EMBL" id="CP027059">
    <property type="protein sequence ID" value="UQZ80957.1"/>
    <property type="molecule type" value="Genomic_DNA"/>
</dbReference>
<dbReference type="RefSeq" id="WP_249863228.1">
    <property type="nucleotide sequence ID" value="NZ_CP027059.1"/>
</dbReference>
<dbReference type="SUPFAM" id="SSF75304">
    <property type="entry name" value="Amidase signature (AS) enzymes"/>
    <property type="match status" value="1"/>
</dbReference>
<evidence type="ECO:0000313" key="3">
    <source>
        <dbReference type="Proteomes" id="UP001057134"/>
    </source>
</evidence>
<name>A0ABY4REN5_9BACL</name>
<protein>
    <submittedName>
        <fullName evidence="2">Glutamyl-tRNA(Gln) amidotransferase subunit A</fullName>
        <ecNumber evidence="2">6.3.5.-</ecNumber>
    </submittedName>
</protein>
<accession>A0ABY4REN5</accession>
<dbReference type="Proteomes" id="UP001057134">
    <property type="component" value="Chromosome"/>
</dbReference>
<proteinExistence type="predicted"/>
<dbReference type="PANTHER" id="PTHR42678:SF34">
    <property type="entry name" value="OS04G0183300 PROTEIN"/>
    <property type="match status" value="1"/>
</dbReference>
<dbReference type="PANTHER" id="PTHR42678">
    <property type="entry name" value="AMIDASE"/>
    <property type="match status" value="1"/>
</dbReference>
<keyword evidence="3" id="KW-1185">Reference proteome</keyword>
<dbReference type="InterPro" id="IPR023631">
    <property type="entry name" value="Amidase_dom"/>
</dbReference>
<dbReference type="Pfam" id="PF01425">
    <property type="entry name" value="Amidase"/>
    <property type="match status" value="1"/>
</dbReference>